<reference evidence="5 6" key="1">
    <citation type="submission" date="2020-08" db="EMBL/GenBank/DDBJ databases">
        <title>Genomic Encyclopedia of Type Strains, Phase IV (KMG-IV): sequencing the most valuable type-strain genomes for metagenomic binning, comparative biology and taxonomic classification.</title>
        <authorList>
            <person name="Goeker M."/>
        </authorList>
    </citation>
    <scope>NUCLEOTIDE SEQUENCE [LARGE SCALE GENOMIC DNA]</scope>
    <source>
        <strain evidence="5 6">DSM 11590</strain>
    </source>
</reference>
<evidence type="ECO:0000313" key="6">
    <source>
        <dbReference type="Proteomes" id="UP000544872"/>
    </source>
</evidence>
<dbReference type="SMART" id="SM00471">
    <property type="entry name" value="HDc"/>
    <property type="match status" value="1"/>
</dbReference>
<protein>
    <submittedName>
        <fullName evidence="5">Putative two-component system response regulator</fullName>
    </submittedName>
</protein>
<dbReference type="InterPro" id="IPR003607">
    <property type="entry name" value="HD/PDEase_dom"/>
</dbReference>
<proteinExistence type="predicted"/>
<keyword evidence="6" id="KW-1185">Reference proteome</keyword>
<feature type="domain" description="HD-GYP" evidence="4">
    <location>
        <begin position="129"/>
        <end position="326"/>
    </location>
</feature>
<dbReference type="SUPFAM" id="SSF109604">
    <property type="entry name" value="HD-domain/PDEase-like"/>
    <property type="match status" value="1"/>
</dbReference>
<evidence type="ECO:0000259" key="3">
    <source>
        <dbReference type="PROSITE" id="PS50110"/>
    </source>
</evidence>
<sequence>MMPNGPILIVDDQPHNLAALRQVLAGIHPLVFARSGHEALEAVTKHRPSLILLDVQMPDLSGYEVCERIQQNPGTAAIPVIFVTALDGTMDETRGFEVGAVDYITKPISPPVVRARVRTHLDLVRASSLERSYRDAISMLGEAGHYNDTDTGVHIWRMAAYARVLAELAGHSESDCERLELAAPMHDTGKIGIPESILRKPAALDAAEWEIMRTHTRIGYSILSKSTAPVFTLAAVLALRHHEKWDGSGYPDGLAGEDIPEMARIVAIADVFDALTMRRPYKEAWPIEQAIEQIRRDSGTHFDPRLVDLFMVNLSRFLDVRAAWVLIEQQGESGTGSTGSASDPGLPQRRVLQPDLTG</sequence>
<organism evidence="5 6">
    <name type="scientific">Novispirillum itersonii</name>
    <name type="common">Aquaspirillum itersonii</name>
    <dbReference type="NCBI Taxonomy" id="189"/>
    <lineage>
        <taxon>Bacteria</taxon>
        <taxon>Pseudomonadati</taxon>
        <taxon>Pseudomonadota</taxon>
        <taxon>Alphaproteobacteria</taxon>
        <taxon>Rhodospirillales</taxon>
        <taxon>Novispirillaceae</taxon>
        <taxon>Novispirillum</taxon>
    </lineage>
</organism>
<keyword evidence="1" id="KW-0597">Phosphoprotein</keyword>
<dbReference type="AlphaFoldDB" id="A0A7W9ZJA6"/>
<gene>
    <name evidence="5" type="ORF">FHS48_003659</name>
</gene>
<dbReference type="EMBL" id="JACIIX010000018">
    <property type="protein sequence ID" value="MBB6212210.1"/>
    <property type="molecule type" value="Genomic_DNA"/>
</dbReference>
<evidence type="ECO:0000256" key="1">
    <source>
        <dbReference type="PROSITE-ProRule" id="PRU00169"/>
    </source>
</evidence>
<dbReference type="Gene3D" id="3.40.50.2300">
    <property type="match status" value="1"/>
</dbReference>
<dbReference type="Gene3D" id="1.10.3210.10">
    <property type="entry name" value="Hypothetical protein af1432"/>
    <property type="match status" value="1"/>
</dbReference>
<evidence type="ECO:0000259" key="4">
    <source>
        <dbReference type="PROSITE" id="PS51832"/>
    </source>
</evidence>
<name>A0A7W9ZJA6_NOVIT</name>
<dbReference type="Proteomes" id="UP000544872">
    <property type="component" value="Unassembled WGS sequence"/>
</dbReference>
<accession>A0A7W9ZJA6</accession>
<dbReference type="GO" id="GO:0008081">
    <property type="term" value="F:phosphoric diester hydrolase activity"/>
    <property type="evidence" value="ECO:0007669"/>
    <property type="project" value="UniProtKB-ARBA"/>
</dbReference>
<dbReference type="InterPro" id="IPR052020">
    <property type="entry name" value="Cyclic_di-GMP/3'3'-cGAMP_PDE"/>
</dbReference>
<dbReference type="InterPro" id="IPR001789">
    <property type="entry name" value="Sig_transdc_resp-reg_receiver"/>
</dbReference>
<evidence type="ECO:0000313" key="5">
    <source>
        <dbReference type="EMBL" id="MBB6212210.1"/>
    </source>
</evidence>
<dbReference type="InterPro" id="IPR037522">
    <property type="entry name" value="HD_GYP_dom"/>
</dbReference>
<dbReference type="PROSITE" id="PS51832">
    <property type="entry name" value="HD_GYP"/>
    <property type="match status" value="1"/>
</dbReference>
<feature type="domain" description="Response regulatory" evidence="3">
    <location>
        <begin position="6"/>
        <end position="121"/>
    </location>
</feature>
<dbReference type="PROSITE" id="PS50110">
    <property type="entry name" value="RESPONSE_REGULATORY"/>
    <property type="match status" value="1"/>
</dbReference>
<feature type="region of interest" description="Disordered" evidence="2">
    <location>
        <begin position="332"/>
        <end position="358"/>
    </location>
</feature>
<dbReference type="CDD" id="cd00077">
    <property type="entry name" value="HDc"/>
    <property type="match status" value="1"/>
</dbReference>
<dbReference type="Pfam" id="PF00072">
    <property type="entry name" value="Response_reg"/>
    <property type="match status" value="1"/>
</dbReference>
<evidence type="ECO:0000256" key="2">
    <source>
        <dbReference type="SAM" id="MobiDB-lite"/>
    </source>
</evidence>
<dbReference type="GO" id="GO:0000160">
    <property type="term" value="P:phosphorelay signal transduction system"/>
    <property type="evidence" value="ECO:0007669"/>
    <property type="project" value="InterPro"/>
</dbReference>
<dbReference type="InterPro" id="IPR011006">
    <property type="entry name" value="CheY-like_superfamily"/>
</dbReference>
<dbReference type="SMART" id="SM00448">
    <property type="entry name" value="REC"/>
    <property type="match status" value="1"/>
</dbReference>
<dbReference type="RefSeq" id="WP_221443586.1">
    <property type="nucleotide sequence ID" value="NZ_JACIIX010000018.1"/>
</dbReference>
<comment type="caution">
    <text evidence="5">The sequence shown here is derived from an EMBL/GenBank/DDBJ whole genome shotgun (WGS) entry which is preliminary data.</text>
</comment>
<dbReference type="PANTHER" id="PTHR45228:SF5">
    <property type="entry name" value="CYCLIC DI-GMP PHOSPHODIESTERASE VC_1348-RELATED"/>
    <property type="match status" value="1"/>
</dbReference>
<dbReference type="SUPFAM" id="SSF52172">
    <property type="entry name" value="CheY-like"/>
    <property type="match status" value="1"/>
</dbReference>
<dbReference type="PANTHER" id="PTHR45228">
    <property type="entry name" value="CYCLIC DI-GMP PHOSPHODIESTERASE TM_0186-RELATED"/>
    <property type="match status" value="1"/>
</dbReference>
<feature type="modified residue" description="4-aspartylphosphate" evidence="1">
    <location>
        <position position="54"/>
    </location>
</feature>
<dbReference type="Pfam" id="PF13487">
    <property type="entry name" value="HD_5"/>
    <property type="match status" value="1"/>
</dbReference>